<dbReference type="EMBL" id="LFZN01000302">
    <property type="protein sequence ID" value="KXS94306.1"/>
    <property type="molecule type" value="Genomic_DNA"/>
</dbReference>
<dbReference type="PROSITE" id="PS51999">
    <property type="entry name" value="ZF_GRF"/>
    <property type="match status" value="1"/>
</dbReference>
<keyword evidence="3" id="KW-0862">Zinc</keyword>
<dbReference type="FunFam" id="2.60.120.590:FF:000010">
    <property type="entry name" value="GRF zinc finger domain protein"/>
    <property type="match status" value="1"/>
</dbReference>
<evidence type="ECO:0000256" key="3">
    <source>
        <dbReference type="ARBA" id="ARBA00022833"/>
    </source>
</evidence>
<keyword evidence="9" id="KW-1185">Reference proteome</keyword>
<evidence type="ECO:0000259" key="6">
    <source>
        <dbReference type="PROSITE" id="PS51471"/>
    </source>
</evidence>
<evidence type="ECO:0000259" key="7">
    <source>
        <dbReference type="PROSITE" id="PS51999"/>
    </source>
</evidence>
<dbReference type="AlphaFoldDB" id="A0A139GVU7"/>
<evidence type="ECO:0000313" key="9">
    <source>
        <dbReference type="Proteomes" id="UP000070133"/>
    </source>
</evidence>
<proteinExistence type="predicted"/>
<dbReference type="GO" id="GO:0006307">
    <property type="term" value="P:DNA alkylation repair"/>
    <property type="evidence" value="ECO:0007669"/>
    <property type="project" value="InterPro"/>
</dbReference>
<accession>A0A139GVU7</accession>
<feature type="domain" description="Fe2OG dioxygenase" evidence="6">
    <location>
        <begin position="256"/>
        <end position="368"/>
    </location>
</feature>
<keyword evidence="2 4" id="KW-0863">Zinc-finger</keyword>
<dbReference type="SUPFAM" id="SSF51197">
    <property type="entry name" value="Clavaminate synthase-like"/>
    <property type="match status" value="1"/>
</dbReference>
<dbReference type="GO" id="GO:0008270">
    <property type="term" value="F:zinc ion binding"/>
    <property type="evidence" value="ECO:0007669"/>
    <property type="project" value="UniProtKB-KW"/>
</dbReference>
<dbReference type="PROSITE" id="PS51471">
    <property type="entry name" value="FE2OG_OXY"/>
    <property type="match status" value="1"/>
</dbReference>
<dbReference type="InterPro" id="IPR027450">
    <property type="entry name" value="AlkB-like"/>
</dbReference>
<dbReference type="GO" id="GO:0051213">
    <property type="term" value="F:dioxygenase activity"/>
    <property type="evidence" value="ECO:0007669"/>
    <property type="project" value="InterPro"/>
</dbReference>
<name>A0A139GVU7_9PEZI</name>
<protein>
    <submittedName>
        <fullName evidence="8">Uncharacterized protein</fullName>
    </submittedName>
</protein>
<feature type="region of interest" description="Disordered" evidence="5">
    <location>
        <begin position="1"/>
        <end position="37"/>
    </location>
</feature>
<dbReference type="STRING" id="321146.A0A139GVU7"/>
<evidence type="ECO:0000256" key="5">
    <source>
        <dbReference type="SAM" id="MobiDB-lite"/>
    </source>
</evidence>
<reference evidence="8 9" key="1">
    <citation type="submission" date="2015-07" db="EMBL/GenBank/DDBJ databases">
        <title>Comparative genomics of the Sigatoka disease complex on banana suggests a link between parallel evolutionary changes in Pseudocercospora fijiensis and Pseudocercospora eumusae and increased virulence on the banana host.</title>
        <authorList>
            <person name="Chang T.-C."/>
            <person name="Salvucci A."/>
            <person name="Crous P.W."/>
            <person name="Stergiopoulos I."/>
        </authorList>
    </citation>
    <scope>NUCLEOTIDE SEQUENCE [LARGE SCALE GENOMIC DNA]</scope>
    <source>
        <strain evidence="8 9">CBS 114824</strain>
    </source>
</reference>
<evidence type="ECO:0000256" key="1">
    <source>
        <dbReference type="ARBA" id="ARBA00022723"/>
    </source>
</evidence>
<evidence type="ECO:0000256" key="2">
    <source>
        <dbReference type="ARBA" id="ARBA00022771"/>
    </source>
</evidence>
<dbReference type="InterPro" id="IPR010666">
    <property type="entry name" value="Znf_GRF"/>
</dbReference>
<dbReference type="InterPro" id="IPR037151">
    <property type="entry name" value="AlkB-like_sf"/>
</dbReference>
<dbReference type="InterPro" id="IPR032854">
    <property type="entry name" value="ALKBH3"/>
</dbReference>
<organism evidence="8 9">
    <name type="scientific">Pseudocercospora eumusae</name>
    <dbReference type="NCBI Taxonomy" id="321146"/>
    <lineage>
        <taxon>Eukaryota</taxon>
        <taxon>Fungi</taxon>
        <taxon>Dikarya</taxon>
        <taxon>Ascomycota</taxon>
        <taxon>Pezizomycotina</taxon>
        <taxon>Dothideomycetes</taxon>
        <taxon>Dothideomycetidae</taxon>
        <taxon>Mycosphaerellales</taxon>
        <taxon>Mycosphaerellaceae</taxon>
        <taxon>Pseudocercospora</taxon>
    </lineage>
</organism>
<dbReference type="PANTHER" id="PTHR31212:SF4">
    <property type="entry name" value="ALPHA-KETOGLUTARATE-DEPENDENT DIOXYGENASE ALKB HOMOLOG 3"/>
    <property type="match status" value="1"/>
</dbReference>
<dbReference type="Proteomes" id="UP000070133">
    <property type="component" value="Unassembled WGS sequence"/>
</dbReference>
<comment type="caution">
    <text evidence="8">The sequence shown here is derived from an EMBL/GenBank/DDBJ whole genome shotgun (WGS) entry which is preliminary data.</text>
</comment>
<evidence type="ECO:0000313" key="8">
    <source>
        <dbReference type="EMBL" id="KXS94306.1"/>
    </source>
</evidence>
<dbReference type="Pfam" id="PF13532">
    <property type="entry name" value="2OG-FeII_Oxy_2"/>
    <property type="match status" value="1"/>
</dbReference>
<sequence>MNEHYDINQHGSKAKRLRPSEEAKQIASTAHTDDNQESTEFKLAVLASLHPDKSPEVHLDYLLAYQGSAYKASQALSGKADHAVKRKRPSTIAYQSSLDSFASSRGPANGPATGSGKLLTKKGKTLHLYTPREIEENTPCSIIHNFLPTAQADALLKELLEEAPSMKRGTFQLFERTVQSPHTWKFYVDTLEDVKVQKTEYVYDGIYEADVSQTTPEMLKVSKIVKQTVNKEVERRMRDFQPEGKKLRFQSPTSWEPNASFVNCYDGAKENVGWHADHLTYLGPRAIIGSLSLGVAREFRVRRIVPQVEAASADEQGQIAIHLPHNSLLVMHAEMQEEWKHSIAAAQTIEPHPLAENKRLNVTYRCYQPYLNPKFTPRCRCGVACVLRCVQKRQVTRGRYMWMCYANYTPGQKGCSYFVWAEFDEDGRPPWAEGYLGNANKPEPGTGRWDEDSTLPA</sequence>
<keyword evidence="1" id="KW-0479">Metal-binding</keyword>
<dbReference type="OrthoDB" id="416217at2759"/>
<feature type="region of interest" description="Disordered" evidence="5">
    <location>
        <begin position="432"/>
        <end position="457"/>
    </location>
</feature>
<feature type="domain" description="GRF-type" evidence="7">
    <location>
        <begin position="379"/>
        <end position="424"/>
    </location>
</feature>
<dbReference type="InterPro" id="IPR005123">
    <property type="entry name" value="Oxoglu/Fe-dep_dioxygenase_dom"/>
</dbReference>
<gene>
    <name evidence="8" type="ORF">AC578_6788</name>
</gene>
<evidence type="ECO:0000256" key="4">
    <source>
        <dbReference type="PROSITE-ProRule" id="PRU01343"/>
    </source>
</evidence>
<dbReference type="PANTHER" id="PTHR31212">
    <property type="entry name" value="ALPHA-KETOGLUTARATE-DEPENDENT DIOXYGENASE ALKB HOMOLOG 3"/>
    <property type="match status" value="1"/>
</dbReference>
<dbReference type="Gene3D" id="2.60.120.590">
    <property type="entry name" value="Alpha-ketoglutarate-dependent dioxygenase AlkB-like"/>
    <property type="match status" value="1"/>
</dbReference>